<dbReference type="Pfam" id="PF00015">
    <property type="entry name" value="MCPsignal"/>
    <property type="match status" value="1"/>
</dbReference>
<feature type="transmembrane region" description="Helical" evidence="5">
    <location>
        <begin position="188"/>
        <end position="211"/>
    </location>
</feature>
<organism evidence="8 9">
    <name type="scientific">Paraglaciecola psychrophila 170</name>
    <dbReference type="NCBI Taxonomy" id="1129794"/>
    <lineage>
        <taxon>Bacteria</taxon>
        <taxon>Pseudomonadati</taxon>
        <taxon>Pseudomonadota</taxon>
        <taxon>Gammaproteobacteria</taxon>
        <taxon>Alteromonadales</taxon>
        <taxon>Alteromonadaceae</taxon>
        <taxon>Paraglaciecola</taxon>
    </lineage>
</organism>
<dbReference type="GO" id="GO:0006935">
    <property type="term" value="P:chemotaxis"/>
    <property type="evidence" value="ECO:0007669"/>
    <property type="project" value="InterPro"/>
</dbReference>
<dbReference type="eggNOG" id="COG0840">
    <property type="taxonomic scope" value="Bacteria"/>
</dbReference>
<keyword evidence="5" id="KW-0472">Membrane</keyword>
<dbReference type="HOGENOM" id="CLU_000445_107_27_6"/>
<evidence type="ECO:0000313" key="8">
    <source>
        <dbReference type="EMBL" id="AGH46083.1"/>
    </source>
</evidence>
<feature type="domain" description="HAMP" evidence="7">
    <location>
        <begin position="213"/>
        <end position="265"/>
    </location>
</feature>
<comment type="subcellular location">
    <subcellularLocation>
        <location evidence="1">Membrane</location>
    </subcellularLocation>
</comment>
<dbReference type="PANTHER" id="PTHR32089">
    <property type="entry name" value="METHYL-ACCEPTING CHEMOTAXIS PROTEIN MCPB"/>
    <property type="match status" value="1"/>
</dbReference>
<dbReference type="Proteomes" id="UP000011864">
    <property type="component" value="Chromosome"/>
</dbReference>
<dbReference type="KEGG" id="gps:C427_3978"/>
<dbReference type="GO" id="GO:0004888">
    <property type="term" value="F:transmembrane signaling receptor activity"/>
    <property type="evidence" value="ECO:0007669"/>
    <property type="project" value="InterPro"/>
</dbReference>
<sequence>MKIIRHNIRNKLLLLLCSSLLLLVVAFYIGFSSLQTVIEDYSYTIKQDVHYMTEVGELNVLFKTQVQEWKNTLIRGGDPKQLTKYWGSFNKHAGLIQEKYQYLLVTMPKQQPGYQYIRFFADSYPPMLAAYRKGYEAFVAARMDIALADARVKGIDRAPTENLNQAVMAMNSQIDTKKVVMDERGSSAFTITIIVVFMAILLTMALVTWFLDTRILKPLNRVNSVSKQIAQGDFTGSINSNTYDQIGQVSSNFNLIQDSLSQALSGIRGDVKTLGTTIEDLMLAFGNVKHGLVLQIDETKKLSTTMYDMTQSNDSVNAAINQANTFVSESNELANKGQLMFNDNVKTSQGMLEATHYASGIIADLKKDSDNIGNVVNVISGIADQTNLLALNAAIEAARAGEAGRGFAVVADEVRSLATKTQLSTQQISQNIAKLQNEADKAVTAMSQGKVQAEISLNQAKRSQEFVDKLHAAFNQISRLNLTIEKEMQVQKKQTDQINQFLNVIDTQSAKSQNETQVMEQASNVLASIYGSIASSIKGFQLKQS</sequence>
<dbReference type="STRING" id="1129794.C427_3978"/>
<reference evidence="8 9" key="1">
    <citation type="journal article" date="2013" name="Genome Announc.">
        <title>Complete Genome Sequence of Glaciecola psychrophila Strain 170T.</title>
        <authorList>
            <person name="Yin J."/>
            <person name="Chen J."/>
            <person name="Liu G."/>
            <person name="Yu Y."/>
            <person name="Song L."/>
            <person name="Wang X."/>
            <person name="Qu X."/>
        </authorList>
    </citation>
    <scope>NUCLEOTIDE SEQUENCE [LARGE SCALE GENOMIC DNA]</scope>
    <source>
        <strain evidence="8 9">170</strain>
    </source>
</reference>
<dbReference type="CDD" id="cd06225">
    <property type="entry name" value="HAMP"/>
    <property type="match status" value="1"/>
</dbReference>
<dbReference type="Pfam" id="PF00672">
    <property type="entry name" value="HAMP"/>
    <property type="match status" value="1"/>
</dbReference>
<evidence type="ECO:0000256" key="4">
    <source>
        <dbReference type="PROSITE-ProRule" id="PRU00284"/>
    </source>
</evidence>
<dbReference type="SMART" id="SM00283">
    <property type="entry name" value="MA"/>
    <property type="match status" value="1"/>
</dbReference>
<dbReference type="AlphaFoldDB" id="K6YST1"/>
<dbReference type="PRINTS" id="PR00260">
    <property type="entry name" value="CHEMTRNSDUCR"/>
</dbReference>
<keyword evidence="2 4" id="KW-0807">Transducer</keyword>
<dbReference type="InterPro" id="IPR004090">
    <property type="entry name" value="Chemotax_Me-accpt_rcpt"/>
</dbReference>
<dbReference type="GO" id="GO:0016020">
    <property type="term" value="C:membrane"/>
    <property type="evidence" value="ECO:0007669"/>
    <property type="project" value="UniProtKB-SubCell"/>
</dbReference>
<dbReference type="RefSeq" id="WP_007634527.1">
    <property type="nucleotide sequence ID" value="NC_020514.1"/>
</dbReference>
<dbReference type="PROSITE" id="PS50885">
    <property type="entry name" value="HAMP"/>
    <property type="match status" value="1"/>
</dbReference>
<evidence type="ECO:0000256" key="3">
    <source>
        <dbReference type="ARBA" id="ARBA00029447"/>
    </source>
</evidence>
<dbReference type="PATRIC" id="fig|1129794.4.peg.3962"/>
<protein>
    <recommendedName>
        <fullName evidence="10">Methyl-accepting chemotaxis protein</fullName>
    </recommendedName>
</protein>
<accession>K6YST1</accession>
<dbReference type="FunFam" id="1.10.287.950:FF:000001">
    <property type="entry name" value="Methyl-accepting chemotaxis sensory transducer"/>
    <property type="match status" value="1"/>
</dbReference>
<dbReference type="EMBL" id="CP003837">
    <property type="protein sequence ID" value="AGH46083.1"/>
    <property type="molecule type" value="Genomic_DNA"/>
</dbReference>
<gene>
    <name evidence="8" type="ORF">C427_3978</name>
</gene>
<feature type="domain" description="Methyl-accepting transducer" evidence="6">
    <location>
        <begin position="270"/>
        <end position="506"/>
    </location>
</feature>
<dbReference type="InterPro" id="IPR004089">
    <property type="entry name" value="MCPsignal_dom"/>
</dbReference>
<dbReference type="SMART" id="SM00304">
    <property type="entry name" value="HAMP"/>
    <property type="match status" value="1"/>
</dbReference>
<keyword evidence="5" id="KW-0812">Transmembrane</keyword>
<dbReference type="Gene3D" id="1.10.287.950">
    <property type="entry name" value="Methyl-accepting chemotaxis protein"/>
    <property type="match status" value="1"/>
</dbReference>
<evidence type="ECO:0008006" key="10">
    <source>
        <dbReference type="Google" id="ProtNLM"/>
    </source>
</evidence>
<dbReference type="InterPro" id="IPR003660">
    <property type="entry name" value="HAMP_dom"/>
</dbReference>
<dbReference type="PANTHER" id="PTHR32089:SF112">
    <property type="entry name" value="LYSOZYME-LIKE PROTEIN-RELATED"/>
    <property type="match status" value="1"/>
</dbReference>
<name>K6YST1_9ALTE</name>
<keyword evidence="5" id="KW-1133">Transmembrane helix</keyword>
<evidence type="ECO:0000259" key="7">
    <source>
        <dbReference type="PROSITE" id="PS50885"/>
    </source>
</evidence>
<evidence type="ECO:0000259" key="6">
    <source>
        <dbReference type="PROSITE" id="PS50111"/>
    </source>
</evidence>
<evidence type="ECO:0000313" key="9">
    <source>
        <dbReference type="Proteomes" id="UP000011864"/>
    </source>
</evidence>
<dbReference type="PROSITE" id="PS50111">
    <property type="entry name" value="CHEMOTAXIS_TRANSDUC_2"/>
    <property type="match status" value="1"/>
</dbReference>
<evidence type="ECO:0000256" key="5">
    <source>
        <dbReference type="SAM" id="Phobius"/>
    </source>
</evidence>
<comment type="similarity">
    <text evidence="3">Belongs to the methyl-accepting chemotaxis (MCP) protein family.</text>
</comment>
<dbReference type="SUPFAM" id="SSF58104">
    <property type="entry name" value="Methyl-accepting chemotaxis protein (MCP) signaling domain"/>
    <property type="match status" value="1"/>
</dbReference>
<dbReference type="GO" id="GO:0007165">
    <property type="term" value="P:signal transduction"/>
    <property type="evidence" value="ECO:0007669"/>
    <property type="project" value="UniProtKB-KW"/>
</dbReference>
<keyword evidence="9" id="KW-1185">Reference proteome</keyword>
<proteinExistence type="inferred from homology"/>
<dbReference type="OrthoDB" id="1884279at2"/>
<evidence type="ECO:0000256" key="1">
    <source>
        <dbReference type="ARBA" id="ARBA00004370"/>
    </source>
</evidence>
<evidence type="ECO:0000256" key="2">
    <source>
        <dbReference type="ARBA" id="ARBA00023224"/>
    </source>
</evidence>